<evidence type="ECO:0000313" key="10">
    <source>
        <dbReference type="Proteomes" id="UP001498398"/>
    </source>
</evidence>
<evidence type="ECO:0000256" key="1">
    <source>
        <dbReference type="ARBA" id="ARBA00001974"/>
    </source>
</evidence>
<sequence>MTFRRLRQTFGAFPYHLITEKATLDATPEERRLLWETFWELGGFRLWVANYADIFTNQVANDKVYAFWREKVRDRLKDERMKDKLAPMVPPHPFGTKRPSLEQRYYEVFNQPNVTLVDLNETPIDEITEKPDGIRSHKLSSQTTMSEQVVLGFRVGRISDVDFSGWSKSLAFPEIGRISSLDSRRVMTKFRRVLILTVSFLAYGPTRSLSLAMPWLHLQYFFLYAVLGWSSFVGLGTIIILFPLPGCLAKLVQKVQKACCGKERRGTVVH</sequence>
<evidence type="ECO:0000256" key="7">
    <source>
        <dbReference type="ARBA" id="ARBA00023033"/>
    </source>
</evidence>
<evidence type="ECO:0000256" key="3">
    <source>
        <dbReference type="ARBA" id="ARBA00022630"/>
    </source>
</evidence>
<feature type="transmembrane region" description="Helical" evidence="8">
    <location>
        <begin position="193"/>
        <end position="215"/>
    </location>
</feature>
<evidence type="ECO:0000256" key="6">
    <source>
        <dbReference type="ARBA" id="ARBA00023002"/>
    </source>
</evidence>
<keyword evidence="6" id="KW-0560">Oxidoreductase</keyword>
<keyword evidence="7" id="KW-0503">Monooxygenase</keyword>
<reference evidence="9 10" key="1">
    <citation type="submission" date="2024-01" db="EMBL/GenBank/DDBJ databases">
        <title>A draft genome for the cacao thread blight pathogen Marasmiellus scandens.</title>
        <authorList>
            <person name="Baruah I.K."/>
            <person name="Leung J."/>
            <person name="Bukari Y."/>
            <person name="Amoako-Attah I."/>
            <person name="Meinhardt L.W."/>
            <person name="Bailey B.A."/>
            <person name="Cohen S.P."/>
        </authorList>
    </citation>
    <scope>NUCLEOTIDE SEQUENCE [LARGE SCALE GENOMIC DNA]</scope>
    <source>
        <strain evidence="9 10">GH-19</strain>
    </source>
</reference>
<dbReference type="SUPFAM" id="SSF51905">
    <property type="entry name" value="FAD/NAD(P)-binding domain"/>
    <property type="match status" value="1"/>
</dbReference>
<organism evidence="9 10">
    <name type="scientific">Marasmiellus scandens</name>
    <dbReference type="NCBI Taxonomy" id="2682957"/>
    <lineage>
        <taxon>Eukaryota</taxon>
        <taxon>Fungi</taxon>
        <taxon>Dikarya</taxon>
        <taxon>Basidiomycota</taxon>
        <taxon>Agaricomycotina</taxon>
        <taxon>Agaricomycetes</taxon>
        <taxon>Agaricomycetidae</taxon>
        <taxon>Agaricales</taxon>
        <taxon>Marasmiineae</taxon>
        <taxon>Omphalotaceae</taxon>
        <taxon>Marasmiellus</taxon>
    </lineage>
</organism>
<dbReference type="EMBL" id="JBANRG010000003">
    <property type="protein sequence ID" value="KAK7468247.1"/>
    <property type="molecule type" value="Genomic_DNA"/>
</dbReference>
<comment type="caution">
    <text evidence="9">The sequence shown here is derived from an EMBL/GenBank/DDBJ whole genome shotgun (WGS) entry which is preliminary data.</text>
</comment>
<evidence type="ECO:0000313" key="9">
    <source>
        <dbReference type="EMBL" id="KAK7468247.1"/>
    </source>
</evidence>
<dbReference type="InterPro" id="IPR036188">
    <property type="entry name" value="FAD/NAD-bd_sf"/>
</dbReference>
<dbReference type="PANTHER" id="PTHR43098">
    <property type="entry name" value="L-ORNITHINE N(5)-MONOOXYGENASE-RELATED"/>
    <property type="match status" value="1"/>
</dbReference>
<protein>
    <submittedName>
        <fullName evidence="9">Uncharacterized protein</fullName>
    </submittedName>
</protein>
<dbReference type="Proteomes" id="UP001498398">
    <property type="component" value="Unassembled WGS sequence"/>
</dbReference>
<keyword evidence="4" id="KW-0274">FAD</keyword>
<comment type="cofactor">
    <cofactor evidence="1">
        <name>FAD</name>
        <dbReference type="ChEBI" id="CHEBI:57692"/>
    </cofactor>
</comment>
<keyword evidence="8" id="KW-0812">Transmembrane</keyword>
<name>A0ABR1JXM5_9AGAR</name>
<gene>
    <name evidence="9" type="ORF">VKT23_002756</name>
</gene>
<proteinExistence type="inferred from homology"/>
<keyword evidence="10" id="KW-1185">Reference proteome</keyword>
<feature type="transmembrane region" description="Helical" evidence="8">
    <location>
        <begin position="221"/>
        <end position="244"/>
    </location>
</feature>
<dbReference type="InterPro" id="IPR050775">
    <property type="entry name" value="FAD-binding_Monooxygenases"/>
</dbReference>
<accession>A0ABR1JXM5</accession>
<dbReference type="PANTHER" id="PTHR43098:SF3">
    <property type="entry name" value="L-ORNITHINE N(5)-MONOOXYGENASE-RELATED"/>
    <property type="match status" value="1"/>
</dbReference>
<keyword evidence="8" id="KW-1133">Transmembrane helix</keyword>
<keyword evidence="8" id="KW-0472">Membrane</keyword>
<comment type="similarity">
    <text evidence="2">Belongs to the FAD-binding monooxygenase family.</text>
</comment>
<keyword evidence="3" id="KW-0285">Flavoprotein</keyword>
<evidence type="ECO:0000256" key="8">
    <source>
        <dbReference type="SAM" id="Phobius"/>
    </source>
</evidence>
<evidence type="ECO:0000256" key="5">
    <source>
        <dbReference type="ARBA" id="ARBA00022857"/>
    </source>
</evidence>
<keyword evidence="5" id="KW-0521">NADP</keyword>
<evidence type="ECO:0000256" key="4">
    <source>
        <dbReference type="ARBA" id="ARBA00022827"/>
    </source>
</evidence>
<evidence type="ECO:0000256" key="2">
    <source>
        <dbReference type="ARBA" id="ARBA00010139"/>
    </source>
</evidence>